<evidence type="ECO:0000256" key="1">
    <source>
        <dbReference type="ARBA" id="ARBA00004518"/>
    </source>
</evidence>
<evidence type="ECO:0000256" key="2">
    <source>
        <dbReference type="ARBA" id="ARBA00009650"/>
    </source>
</evidence>
<dbReference type="PROSITE" id="PS51007">
    <property type="entry name" value="CYTC"/>
    <property type="match status" value="1"/>
</dbReference>
<comment type="subcellular location">
    <subcellularLocation>
        <location evidence="1">Cellular thylakoid lumen</location>
    </subcellularLocation>
</comment>
<dbReference type="EMBL" id="MRCB01000004">
    <property type="protein sequence ID" value="OKH25194.1"/>
    <property type="molecule type" value="Genomic_DNA"/>
</dbReference>
<evidence type="ECO:0000256" key="3">
    <source>
        <dbReference type="ARBA" id="ARBA00022448"/>
    </source>
</evidence>
<evidence type="ECO:0000256" key="4">
    <source>
        <dbReference type="ARBA" id="ARBA00022617"/>
    </source>
</evidence>
<gene>
    <name evidence="11" type="ORF">NIES593_05370</name>
</gene>
<evidence type="ECO:0000256" key="8">
    <source>
        <dbReference type="ARBA" id="ARBA00023078"/>
    </source>
</evidence>
<dbReference type="InterPro" id="IPR009056">
    <property type="entry name" value="Cyt_c-like_dom"/>
</dbReference>
<sequence length="98" mass="10879">MTSGLNDPAMALDTINGAKIFNVNCAGCHLNGGNIVRRNKTLKIKALQRNKMDSLEAIQDIVANGKNNMSAYRDRLTKQEIEDVAAYVLERAKNDWKS</sequence>
<dbReference type="InterPro" id="IPR008168">
    <property type="entry name" value="Cyt_C_IC"/>
</dbReference>
<evidence type="ECO:0000256" key="9">
    <source>
        <dbReference type="PROSITE-ProRule" id="PRU00433"/>
    </source>
</evidence>
<dbReference type="PANTHER" id="PTHR34688">
    <property type="entry name" value="CYTOCHROME C6, CHLOROPLASTIC"/>
    <property type="match status" value="1"/>
</dbReference>
<keyword evidence="3" id="KW-0813">Transport</keyword>
<evidence type="ECO:0000313" key="12">
    <source>
        <dbReference type="Proteomes" id="UP000186868"/>
    </source>
</evidence>
<dbReference type="SUPFAM" id="SSF46626">
    <property type="entry name" value="Cytochrome c"/>
    <property type="match status" value="1"/>
</dbReference>
<reference evidence="11 12" key="1">
    <citation type="submission" date="2016-11" db="EMBL/GenBank/DDBJ databases">
        <title>Draft Genome Sequences of Nine Cyanobacterial Strains from Diverse Habitats.</title>
        <authorList>
            <person name="Zhu T."/>
            <person name="Hou S."/>
            <person name="Lu X."/>
            <person name="Hess W.R."/>
        </authorList>
    </citation>
    <scope>NUCLEOTIDE SEQUENCE [LARGE SCALE GENOMIC DNA]</scope>
    <source>
        <strain evidence="11 12">NIES-593</strain>
    </source>
</reference>
<dbReference type="InterPro" id="IPR023655">
    <property type="entry name" value="Cyt_C6"/>
</dbReference>
<feature type="domain" description="Cytochrome c" evidence="10">
    <location>
        <begin position="12"/>
        <end position="92"/>
    </location>
</feature>
<dbReference type="PRINTS" id="PR00605">
    <property type="entry name" value="CYTCHROMECIC"/>
</dbReference>
<protein>
    <submittedName>
        <fullName evidence="11">Cytochrome C6</fullName>
    </submittedName>
</protein>
<dbReference type="NCBIfam" id="NF045930">
    <property type="entry name" value="Cytc6PetJCyano"/>
    <property type="match status" value="1"/>
</dbReference>
<evidence type="ECO:0000313" key="11">
    <source>
        <dbReference type="EMBL" id="OKH25194.1"/>
    </source>
</evidence>
<evidence type="ECO:0000256" key="7">
    <source>
        <dbReference type="ARBA" id="ARBA00023004"/>
    </source>
</evidence>
<dbReference type="GO" id="GO:0020037">
    <property type="term" value="F:heme binding"/>
    <property type="evidence" value="ECO:0007669"/>
    <property type="project" value="InterPro"/>
</dbReference>
<accession>A0A1U7HNR6</accession>
<evidence type="ECO:0000259" key="10">
    <source>
        <dbReference type="PROSITE" id="PS51007"/>
    </source>
</evidence>
<dbReference type="GO" id="GO:0031979">
    <property type="term" value="C:plasma membrane-derived thylakoid lumen"/>
    <property type="evidence" value="ECO:0007669"/>
    <property type="project" value="UniProtKB-SubCell"/>
</dbReference>
<comment type="caution">
    <text evidence="11">The sequence shown here is derived from an EMBL/GenBank/DDBJ whole genome shotgun (WGS) entry which is preliminary data.</text>
</comment>
<dbReference type="Pfam" id="PF13442">
    <property type="entry name" value="Cytochrome_CBB3"/>
    <property type="match status" value="1"/>
</dbReference>
<dbReference type="Proteomes" id="UP000186868">
    <property type="component" value="Unassembled WGS sequence"/>
</dbReference>
<keyword evidence="5 9" id="KW-0479">Metal-binding</keyword>
<comment type="similarity">
    <text evidence="2">Belongs to the cytochrome c family. PetJ subfamily.</text>
</comment>
<evidence type="ECO:0000256" key="5">
    <source>
        <dbReference type="ARBA" id="ARBA00022723"/>
    </source>
</evidence>
<keyword evidence="7 9" id="KW-0408">Iron</keyword>
<dbReference type="GO" id="GO:0005506">
    <property type="term" value="F:iron ion binding"/>
    <property type="evidence" value="ECO:0007669"/>
    <property type="project" value="InterPro"/>
</dbReference>
<keyword evidence="4 9" id="KW-0349">Heme</keyword>
<dbReference type="OrthoDB" id="5570429at2"/>
<dbReference type="AlphaFoldDB" id="A0A1U7HNR6"/>
<dbReference type="Gene3D" id="1.10.760.10">
    <property type="entry name" value="Cytochrome c-like domain"/>
    <property type="match status" value="1"/>
</dbReference>
<keyword evidence="6" id="KW-0249">Electron transport</keyword>
<keyword evidence="8" id="KW-0793">Thylakoid</keyword>
<organism evidence="11 12">
    <name type="scientific">Hydrococcus rivularis NIES-593</name>
    <dbReference type="NCBI Taxonomy" id="1921803"/>
    <lineage>
        <taxon>Bacteria</taxon>
        <taxon>Bacillati</taxon>
        <taxon>Cyanobacteriota</taxon>
        <taxon>Cyanophyceae</taxon>
        <taxon>Pleurocapsales</taxon>
        <taxon>Hydrococcaceae</taxon>
        <taxon>Hydrococcus</taxon>
    </lineage>
</organism>
<dbReference type="GO" id="GO:0009055">
    <property type="term" value="F:electron transfer activity"/>
    <property type="evidence" value="ECO:0007669"/>
    <property type="project" value="InterPro"/>
</dbReference>
<dbReference type="PANTHER" id="PTHR34688:SF2">
    <property type="entry name" value="CYTOCHROME C6, CHLOROPLASTIC"/>
    <property type="match status" value="1"/>
</dbReference>
<proteinExistence type="inferred from homology"/>
<evidence type="ECO:0000256" key="6">
    <source>
        <dbReference type="ARBA" id="ARBA00022982"/>
    </source>
</evidence>
<dbReference type="InterPro" id="IPR036909">
    <property type="entry name" value="Cyt_c-like_dom_sf"/>
</dbReference>
<name>A0A1U7HNR6_9CYAN</name>
<dbReference type="STRING" id="1921803.NIES593_05370"/>
<keyword evidence="12" id="KW-1185">Reference proteome</keyword>